<dbReference type="CDD" id="cd09019">
    <property type="entry name" value="galactose_mutarotase_like"/>
    <property type="match status" value="1"/>
</dbReference>
<dbReference type="Proteomes" id="UP000808349">
    <property type="component" value="Unassembled WGS sequence"/>
</dbReference>
<comment type="pathway">
    <text evidence="2 8">Carbohydrate metabolism; hexose metabolism.</text>
</comment>
<evidence type="ECO:0000256" key="7">
    <source>
        <dbReference type="ARBA" id="ARBA00023277"/>
    </source>
</evidence>
<dbReference type="GO" id="GO:0004034">
    <property type="term" value="F:aldose 1-epimerase activity"/>
    <property type="evidence" value="ECO:0007669"/>
    <property type="project" value="UniProtKB-EC"/>
</dbReference>
<dbReference type="InterPro" id="IPR014718">
    <property type="entry name" value="GH-type_carb-bd"/>
</dbReference>
<dbReference type="Gene3D" id="2.70.98.10">
    <property type="match status" value="1"/>
</dbReference>
<dbReference type="EMBL" id="JADKFW010000004">
    <property type="protein sequence ID" value="MBK9716774.1"/>
    <property type="molecule type" value="Genomic_DNA"/>
</dbReference>
<keyword evidence="7 8" id="KW-0119">Carbohydrate metabolism</keyword>
<dbReference type="AlphaFoldDB" id="A0A9D7S7F9"/>
<comment type="cofactor">
    <cofactor evidence="1">
        <name>Ca(2+)</name>
        <dbReference type="ChEBI" id="CHEBI:29108"/>
    </cofactor>
</comment>
<evidence type="ECO:0000256" key="11">
    <source>
        <dbReference type="PIRSR" id="PIRSR005096-3"/>
    </source>
</evidence>
<dbReference type="PANTHER" id="PTHR10091">
    <property type="entry name" value="ALDOSE-1-EPIMERASE"/>
    <property type="match status" value="1"/>
</dbReference>
<keyword evidence="6 8" id="KW-0413">Isomerase</keyword>
<dbReference type="GO" id="GO:0033499">
    <property type="term" value="P:galactose catabolic process via UDP-galactose, Leloir pathway"/>
    <property type="evidence" value="ECO:0007669"/>
    <property type="project" value="TreeGrafter"/>
</dbReference>
<feature type="binding site" evidence="11">
    <location>
        <begin position="77"/>
        <end position="78"/>
    </location>
    <ligand>
        <name>beta-D-galactose</name>
        <dbReference type="ChEBI" id="CHEBI:27667"/>
    </ligand>
</feature>
<dbReference type="PANTHER" id="PTHR10091:SF0">
    <property type="entry name" value="GALACTOSE MUTAROTASE"/>
    <property type="match status" value="1"/>
</dbReference>
<dbReference type="InterPro" id="IPR047215">
    <property type="entry name" value="Galactose_mutarotase-like"/>
</dbReference>
<dbReference type="GO" id="GO:0030246">
    <property type="term" value="F:carbohydrate binding"/>
    <property type="evidence" value="ECO:0007669"/>
    <property type="project" value="InterPro"/>
</dbReference>
<comment type="catalytic activity">
    <reaction evidence="8">
        <text>alpha-D-glucose = beta-D-glucose</text>
        <dbReference type="Rhea" id="RHEA:10264"/>
        <dbReference type="ChEBI" id="CHEBI:15903"/>
        <dbReference type="ChEBI" id="CHEBI:17925"/>
        <dbReference type="EC" id="5.1.3.3"/>
    </reaction>
</comment>
<dbReference type="NCBIfam" id="NF008277">
    <property type="entry name" value="PRK11055.1"/>
    <property type="match status" value="1"/>
</dbReference>
<dbReference type="PIRSF" id="PIRSF005096">
    <property type="entry name" value="GALM"/>
    <property type="match status" value="1"/>
</dbReference>
<evidence type="ECO:0000256" key="6">
    <source>
        <dbReference type="ARBA" id="ARBA00023235"/>
    </source>
</evidence>
<sequence length="344" mass="39497">MSFNYSALFQNRELKYYELVNKHQVSVIISNYGARILKIKCPNRNGNMDDIVGGFDSIQEYLNRNQYYGAICGRYANRIAYGRFTLDHTDFQLDINHPPHHLHGGTHGIHTKIWEIQVEDNSSLKATLKCDSGEMGYPGNLNISLYFKLNDDNQLVLKYEATSDLDTIINLAPHSYFNLGGTENILDHRLQIHAHQITEIDTDCIPTGHFLNIENTDLDFNLPKCIGEDIQSTMNQMQICKGYDHNYVLLKDRDLNKPVAILSEYNSGRTLSIYTSQPGLQLYTCNWGDKTEIGKGNKIYRTRSFVCLEPQHFPDSPNHNHFPTTVLKVNETYSHYTIYEFGTL</sequence>
<evidence type="ECO:0000256" key="3">
    <source>
        <dbReference type="ARBA" id="ARBA00006206"/>
    </source>
</evidence>
<feature type="active site" description="Proton acceptor" evidence="9">
    <location>
        <position position="309"/>
    </location>
</feature>
<reference evidence="12 13" key="1">
    <citation type="submission" date="2020-10" db="EMBL/GenBank/DDBJ databases">
        <title>Connecting structure to function with the recovery of over 1000 high-quality activated sludge metagenome-assembled genomes encoding full-length rRNA genes using long-read sequencing.</title>
        <authorList>
            <person name="Singleton C.M."/>
            <person name="Petriglieri F."/>
            <person name="Kristensen J.M."/>
            <person name="Kirkegaard R.H."/>
            <person name="Michaelsen T.Y."/>
            <person name="Andersen M.H."/>
            <person name="Karst S.M."/>
            <person name="Dueholm M.S."/>
            <person name="Nielsen P.H."/>
            <person name="Albertsen M."/>
        </authorList>
    </citation>
    <scope>NUCLEOTIDE SEQUENCE [LARGE SCALE GENOMIC DNA]</scope>
    <source>
        <strain evidence="12">Ribe_18-Q3-R11-54_BAT3C.373</strain>
    </source>
</reference>
<evidence type="ECO:0000256" key="1">
    <source>
        <dbReference type="ARBA" id="ARBA00001913"/>
    </source>
</evidence>
<evidence type="ECO:0000256" key="10">
    <source>
        <dbReference type="PIRSR" id="PIRSR005096-2"/>
    </source>
</evidence>
<dbReference type="EC" id="5.1.3.3" evidence="8"/>
<dbReference type="InterPro" id="IPR008183">
    <property type="entry name" value="Aldose_1/G6P_1-epimerase"/>
</dbReference>
<comment type="caution">
    <text evidence="12">The sequence shown here is derived from an EMBL/GenBank/DDBJ whole genome shotgun (WGS) entry which is preliminary data.</text>
</comment>
<feature type="active site" description="Proton donor" evidence="9">
    <location>
        <position position="174"/>
    </location>
</feature>
<evidence type="ECO:0000313" key="13">
    <source>
        <dbReference type="Proteomes" id="UP000808349"/>
    </source>
</evidence>
<feature type="binding site" evidence="11">
    <location>
        <begin position="174"/>
        <end position="176"/>
    </location>
    <ligand>
        <name>beta-D-galactose</name>
        <dbReference type="ChEBI" id="CHEBI:27667"/>
    </ligand>
</feature>
<dbReference type="GO" id="GO:0006006">
    <property type="term" value="P:glucose metabolic process"/>
    <property type="evidence" value="ECO:0007669"/>
    <property type="project" value="TreeGrafter"/>
</dbReference>
<dbReference type="InterPro" id="IPR015443">
    <property type="entry name" value="Aldose_1-epimerase"/>
</dbReference>
<evidence type="ECO:0000256" key="5">
    <source>
        <dbReference type="ARBA" id="ARBA00022837"/>
    </source>
</evidence>
<dbReference type="InterPro" id="IPR011013">
    <property type="entry name" value="Gal_mutarotase_sf_dom"/>
</dbReference>
<protein>
    <recommendedName>
        <fullName evidence="8">Aldose 1-epimerase</fullName>
        <ecNumber evidence="8">5.1.3.3</ecNumber>
    </recommendedName>
</protein>
<proteinExistence type="inferred from homology"/>
<comment type="similarity">
    <text evidence="3 8">Belongs to the aldose epimerase family.</text>
</comment>
<evidence type="ECO:0000313" key="12">
    <source>
        <dbReference type="EMBL" id="MBK9716774.1"/>
    </source>
</evidence>
<dbReference type="Pfam" id="PF01263">
    <property type="entry name" value="Aldose_epim"/>
    <property type="match status" value="1"/>
</dbReference>
<evidence type="ECO:0000256" key="2">
    <source>
        <dbReference type="ARBA" id="ARBA00005028"/>
    </source>
</evidence>
<organism evidence="12 13">
    <name type="scientific">Candidatus Defluviibacterium haderslevense</name>
    <dbReference type="NCBI Taxonomy" id="2981993"/>
    <lineage>
        <taxon>Bacteria</taxon>
        <taxon>Pseudomonadati</taxon>
        <taxon>Bacteroidota</taxon>
        <taxon>Saprospiria</taxon>
        <taxon>Saprospirales</taxon>
        <taxon>Saprospiraceae</taxon>
        <taxon>Candidatus Defluviibacterium</taxon>
    </lineage>
</organism>
<dbReference type="GO" id="GO:0005737">
    <property type="term" value="C:cytoplasm"/>
    <property type="evidence" value="ECO:0007669"/>
    <property type="project" value="TreeGrafter"/>
</dbReference>
<dbReference type="SUPFAM" id="SSF74650">
    <property type="entry name" value="Galactose mutarotase-like"/>
    <property type="match status" value="1"/>
</dbReference>
<keyword evidence="5" id="KW-0106">Calcium</keyword>
<accession>A0A9D7S7F9</accession>
<name>A0A9D7S7F9_9BACT</name>
<gene>
    <name evidence="12" type="ORF">IPO85_04525</name>
</gene>
<evidence type="ECO:0000256" key="8">
    <source>
        <dbReference type="PIRNR" id="PIRNR005096"/>
    </source>
</evidence>
<evidence type="ECO:0000256" key="4">
    <source>
        <dbReference type="ARBA" id="ARBA00011245"/>
    </source>
</evidence>
<feature type="binding site" evidence="10">
    <location>
        <position position="244"/>
    </location>
    <ligand>
        <name>beta-D-galactose</name>
        <dbReference type="ChEBI" id="CHEBI:27667"/>
    </ligand>
</feature>
<evidence type="ECO:0000256" key="9">
    <source>
        <dbReference type="PIRSR" id="PIRSR005096-1"/>
    </source>
</evidence>
<comment type="subunit">
    <text evidence="4">Monomer.</text>
</comment>